<dbReference type="Pfam" id="PF13439">
    <property type="entry name" value="Glyco_transf_4"/>
    <property type="match status" value="1"/>
</dbReference>
<dbReference type="InterPro" id="IPR001296">
    <property type="entry name" value="Glyco_trans_1"/>
</dbReference>
<dbReference type="SUPFAM" id="SSF53756">
    <property type="entry name" value="UDP-Glycosyltransferase/glycogen phosphorylase"/>
    <property type="match status" value="1"/>
</dbReference>
<keyword evidence="3" id="KW-0808">Transferase</keyword>
<dbReference type="EC" id="2.4.-.-" evidence="3"/>
<dbReference type="InterPro" id="IPR050194">
    <property type="entry name" value="Glycosyltransferase_grp1"/>
</dbReference>
<dbReference type="Proteomes" id="UP001454086">
    <property type="component" value="Unassembled WGS sequence"/>
</dbReference>
<comment type="caution">
    <text evidence="3">The sequence shown here is derived from an EMBL/GenBank/DDBJ whole genome shotgun (WGS) entry which is preliminary data.</text>
</comment>
<name>A0ABV1CZL6_9FIRM</name>
<protein>
    <submittedName>
        <fullName evidence="3">Glycosyltransferase</fullName>
        <ecNumber evidence="3">2.4.-.-</ecNumber>
    </submittedName>
</protein>
<dbReference type="Pfam" id="PF00534">
    <property type="entry name" value="Glycos_transf_1"/>
    <property type="match status" value="1"/>
</dbReference>
<dbReference type="PANTHER" id="PTHR45947:SF3">
    <property type="entry name" value="SULFOQUINOVOSYL TRANSFERASE SQD2"/>
    <property type="match status" value="1"/>
</dbReference>
<sequence>MNIAMFTNNYKPFIGGVPISIERLSEGLRSLGHKVTVFAPEPDGRLSGNPEEDVVRFKVIYRKADRGMALGNCFDKKIETCFRAGEFDVIHVHHPVLVGQTALYLGKKYNIPVAYTYHTRYEEYLHHFKLYEAMASEEYPVSWIARYGKEVLVPSLITAFTNKCDLVFAPTNTIKEHLLEQGTKTRISVLPTGLDQAAFESDKIHSAGIRALYSDGCPYLFATTARLEKEKNLEFLLRGAACLKGILGEGFRLMVIGDGTERARLDELAGLLGISRQIVFTGKIENTQVRHYLNAADAFLFTSRSETQGIVLLEAMAAGCPVTAVRASGVVDVVRQGVNGYMTAEDPDAFAAATARLVLDQDVWSRMSDEARRTAQSYESGRIAALAAEQYGFMIRQKKDAGYGEHGKRMFVPSILRLFGAA</sequence>
<evidence type="ECO:0000259" key="1">
    <source>
        <dbReference type="Pfam" id="PF00534"/>
    </source>
</evidence>
<dbReference type="RefSeq" id="WP_008718903.1">
    <property type="nucleotide sequence ID" value="NZ_JBBMFM010000002.1"/>
</dbReference>
<dbReference type="InterPro" id="IPR028098">
    <property type="entry name" value="Glyco_trans_4-like_N"/>
</dbReference>
<evidence type="ECO:0000313" key="4">
    <source>
        <dbReference type="Proteomes" id="UP001454086"/>
    </source>
</evidence>
<dbReference type="EMBL" id="JBBMFM010000002">
    <property type="protein sequence ID" value="MEQ2423577.1"/>
    <property type="molecule type" value="Genomic_DNA"/>
</dbReference>
<feature type="domain" description="Glycosyl transferase family 1" evidence="1">
    <location>
        <begin position="218"/>
        <end position="373"/>
    </location>
</feature>
<evidence type="ECO:0000259" key="2">
    <source>
        <dbReference type="Pfam" id="PF13439"/>
    </source>
</evidence>
<dbReference type="Gene3D" id="3.40.50.2000">
    <property type="entry name" value="Glycogen Phosphorylase B"/>
    <property type="match status" value="2"/>
</dbReference>
<reference evidence="3 4" key="1">
    <citation type="submission" date="2024-03" db="EMBL/GenBank/DDBJ databases">
        <title>Human intestinal bacterial collection.</title>
        <authorList>
            <person name="Pauvert C."/>
            <person name="Hitch T.C.A."/>
            <person name="Clavel T."/>
        </authorList>
    </citation>
    <scope>NUCLEOTIDE SEQUENCE [LARGE SCALE GENOMIC DNA]</scope>
    <source>
        <strain evidence="3 4">CLA-SR-H021</strain>
    </source>
</reference>
<keyword evidence="4" id="KW-1185">Reference proteome</keyword>
<dbReference type="PANTHER" id="PTHR45947">
    <property type="entry name" value="SULFOQUINOVOSYL TRANSFERASE SQD2"/>
    <property type="match status" value="1"/>
</dbReference>
<accession>A0ABV1CZL6</accession>
<feature type="domain" description="Glycosyltransferase subfamily 4-like N-terminal" evidence="2">
    <location>
        <begin position="14"/>
        <end position="195"/>
    </location>
</feature>
<organism evidence="3 4">
    <name type="scientific">Enterocloster hominis</name>
    <name type="common">ex Hitch et al. 2024</name>
    <dbReference type="NCBI Taxonomy" id="1917870"/>
    <lineage>
        <taxon>Bacteria</taxon>
        <taxon>Bacillati</taxon>
        <taxon>Bacillota</taxon>
        <taxon>Clostridia</taxon>
        <taxon>Lachnospirales</taxon>
        <taxon>Lachnospiraceae</taxon>
        <taxon>Enterocloster</taxon>
    </lineage>
</organism>
<dbReference type="GO" id="GO:0016757">
    <property type="term" value="F:glycosyltransferase activity"/>
    <property type="evidence" value="ECO:0007669"/>
    <property type="project" value="UniProtKB-KW"/>
</dbReference>
<evidence type="ECO:0000313" key="3">
    <source>
        <dbReference type="EMBL" id="MEQ2423577.1"/>
    </source>
</evidence>
<gene>
    <name evidence="3" type="ORF">WMQ36_01195</name>
</gene>
<keyword evidence="3" id="KW-0328">Glycosyltransferase</keyword>
<proteinExistence type="predicted"/>